<dbReference type="Pfam" id="PF13583">
    <property type="entry name" value="Reprolysin_4"/>
    <property type="match status" value="1"/>
</dbReference>
<proteinExistence type="predicted"/>
<keyword evidence="5" id="KW-1185">Reference proteome</keyword>
<name>A0A1L3SRS4_9HYPH</name>
<organism evidence="4 5">
    <name type="scientific">Aquibium oceanicum</name>
    <dbReference type="NCBI Taxonomy" id="1670800"/>
    <lineage>
        <taxon>Bacteria</taxon>
        <taxon>Pseudomonadati</taxon>
        <taxon>Pseudomonadota</taxon>
        <taxon>Alphaproteobacteria</taxon>
        <taxon>Hyphomicrobiales</taxon>
        <taxon>Phyllobacteriaceae</taxon>
        <taxon>Aquibium</taxon>
    </lineage>
</organism>
<evidence type="ECO:0000313" key="5">
    <source>
        <dbReference type="Proteomes" id="UP000182840"/>
    </source>
</evidence>
<feature type="domain" description="Fibronectin type-III" evidence="3">
    <location>
        <begin position="691"/>
        <end position="787"/>
    </location>
</feature>
<dbReference type="InterPro" id="IPR024079">
    <property type="entry name" value="MetalloPept_cat_dom_sf"/>
</dbReference>
<dbReference type="GO" id="GO:0008237">
    <property type="term" value="F:metallopeptidase activity"/>
    <property type="evidence" value="ECO:0007669"/>
    <property type="project" value="InterPro"/>
</dbReference>
<accession>A0A1L3SRS4</accession>
<dbReference type="RefSeq" id="WP_072604627.1">
    <property type="nucleotide sequence ID" value="NZ_CP018171.1"/>
</dbReference>
<dbReference type="InterPro" id="IPR003961">
    <property type="entry name" value="FN3_dom"/>
</dbReference>
<dbReference type="SUPFAM" id="SSF55486">
    <property type="entry name" value="Metalloproteases ('zincins'), catalytic domain"/>
    <property type="match status" value="1"/>
</dbReference>
<keyword evidence="2" id="KW-1133">Transmembrane helix</keyword>
<evidence type="ECO:0000313" key="4">
    <source>
        <dbReference type="EMBL" id="APH72104.1"/>
    </source>
</evidence>
<dbReference type="Proteomes" id="UP000182840">
    <property type="component" value="Chromosome"/>
</dbReference>
<sequence length="1161" mass="122107">MVNDRSRGISPAAFFGIVLMSICCILLFADRSRAQENRLFSYAAGEMAPALTADQESRAAAISSDATQTDLKYVDAESAVLRGDIVAVPLAEGTLVLGLTHRIERAADDFTWIGQGDGEGGQTVLVVRDGQITGVIYDGFVQYSLTPLGGRLHALTKIDHKAFPPDHPPGRLPVSPRDSSNRAGDPSGTAAAVQIDILGAYTPEALAANANIKNTIQLGVDLANAAYIASNAEVSLRLVGTVQVAGYSETGKTYNDLLYDLTDGTGGMAAVHAQRETLGADLVALLVNHTEYCGIAWVNSSAAYAFSVTTHTCVKSHTLSHELGHNFGALHDVANSGSNPPYNYGYGYIHPQNLFRTIQSYGAPCGYCTRIGNFSNPDVTYNGHVTGTVTTHNVARVHRERKSTVAAFRADKTPAKAVMTSPAPGSTLGSSATFQWTTGTGVTHYWLYVGSTGVGSYNVYQGSQGTNTSRTVSTLPSSGTIYVRLHSLIGGAWQFNDYTYKASGFAKAVMTSPTPGSVLGSAVTFEWTKGTGVTQYWLNVGSTGAGSYNVYQGSQGTNTSRAVSALPATGTIYVRLYSLIGGAWQFNDYTYTAGVAAKAVMTSPAPGSTLSASATFQWTTGSGVLQYWLNVGSTGAGSYNIYQASQGTSKSKTVTALPSSGTIYVRLWSRFSTGWQYNDYTYKAASAVKAVMTSPTPGSTLGSSATFTWTAGSGVTQYYLYVGSTGPGSSDIYDDSPGTDRSTTVSGLPSTGTIYVRLWSLFSSGYRWNDYTYKAGGTAKAVMTSPTPGSTLGSSATFVWSAGSGVSQYWLYVGSTGAGSANIYQASQGTSKSRTVSGLPSTGTIYVRLWSLFSGTGWQYNDYAYKAGGTSKAVMTSPTPGSTLGASATFVWSPGINVTQYYLYVGSTGAGSYNIYQASQGTSKTRTVTGLPSTGTIYVRLWSLISGAWQFNDYTYKAGGAAKAVMTSPTPGSTLGSSATFVWTAGTGVSQYYLYVGSTSAGSYNIYQASQGTSKTRTVTGLPSTGTIYVRLWSLISGAWQYNDYTYKAGGTAKAVMTSPTPGSTLGSSATFQWTTGSGVTSYYLYVGSTGAGSYNIYNANQGTGTSRTVAKLPTSGTIYVRLWSLIGGSYQYNDYTYQAGTGASATIGLVGELTPQSVFD</sequence>
<dbReference type="STRING" id="1670800.BSQ44_12580"/>
<evidence type="ECO:0000256" key="2">
    <source>
        <dbReference type="SAM" id="Phobius"/>
    </source>
</evidence>
<evidence type="ECO:0000259" key="3">
    <source>
        <dbReference type="PROSITE" id="PS50853"/>
    </source>
</evidence>
<protein>
    <recommendedName>
        <fullName evidence="3">Fibronectin type-III domain-containing protein</fullName>
    </recommendedName>
</protein>
<evidence type="ECO:0000256" key="1">
    <source>
        <dbReference type="SAM" id="MobiDB-lite"/>
    </source>
</evidence>
<dbReference type="PROSITE" id="PS50853">
    <property type="entry name" value="FN3"/>
    <property type="match status" value="1"/>
</dbReference>
<dbReference type="KEGG" id="meso:BSQ44_12580"/>
<dbReference type="Gene3D" id="3.40.390.10">
    <property type="entry name" value="Collagenase (Catalytic Domain)"/>
    <property type="match status" value="1"/>
</dbReference>
<gene>
    <name evidence="4" type="ORF">BSQ44_12580</name>
</gene>
<feature type="transmembrane region" description="Helical" evidence="2">
    <location>
        <begin position="12"/>
        <end position="29"/>
    </location>
</feature>
<dbReference type="AlphaFoldDB" id="A0A1L3SRS4"/>
<dbReference type="EMBL" id="CP018171">
    <property type="protein sequence ID" value="APH72104.1"/>
    <property type="molecule type" value="Genomic_DNA"/>
</dbReference>
<keyword evidence="2" id="KW-0812">Transmembrane</keyword>
<feature type="region of interest" description="Disordered" evidence="1">
    <location>
        <begin position="162"/>
        <end position="188"/>
    </location>
</feature>
<reference evidence="5" key="1">
    <citation type="submission" date="2016-11" db="EMBL/GenBank/DDBJ databases">
        <title>Mesorhizobium oceanicum sp. nov., isolated from deep seawater in South China Sea.</title>
        <authorList>
            <person name="Fu G.-Y."/>
        </authorList>
    </citation>
    <scope>NUCLEOTIDE SEQUENCE [LARGE SCALE GENOMIC DNA]</scope>
    <source>
        <strain evidence="5">B7</strain>
    </source>
</reference>
<keyword evidence="2" id="KW-0472">Membrane</keyword>